<organism evidence="2 3">
    <name type="scientific">Sulfolobus tengchongensis</name>
    <dbReference type="NCBI Taxonomy" id="207809"/>
    <lineage>
        <taxon>Archaea</taxon>
        <taxon>Thermoproteota</taxon>
        <taxon>Thermoprotei</taxon>
        <taxon>Sulfolobales</taxon>
        <taxon>Sulfolobaceae</taxon>
        <taxon>Sulfolobus</taxon>
    </lineage>
</organism>
<keyword evidence="3" id="KW-1185">Reference proteome</keyword>
<sequence>MAKSIGIGTILIIISIILIGGLATIFYLENIDVNISVNPLFWRVYPNGNNINNIIALSVEATNNAPFTQALNITAVMYYYPVGKPPYTIIANGTTLSVNSHSTSRTIIYLYFTSTSLIPEIIKFVIVIHGLYGYSKQLGNVEMIYSPNVSKSFAILSGIGNNQFPAINAVGSFTPTANFNYSFSLIYFQYNYTNGETALLTRFEILPFGNNYLTPGKYNITLKFLNYTHSFPVLINSKNPVTFYLVTPLTNYNLSISIEGPSKYYGVFTITLS</sequence>
<evidence type="ECO:0000256" key="1">
    <source>
        <dbReference type="SAM" id="Phobius"/>
    </source>
</evidence>
<dbReference type="Proteomes" id="UP001432202">
    <property type="component" value="Chromosome"/>
</dbReference>
<dbReference type="AlphaFoldDB" id="A0AAX4L0I6"/>
<reference evidence="2 3" key="1">
    <citation type="submission" date="2024-02" db="EMBL/GenBank/DDBJ databases">
        <title>STSV induces naive adaptation in Sulfolobus.</title>
        <authorList>
            <person name="Xiang X."/>
            <person name="Song M."/>
        </authorList>
    </citation>
    <scope>NUCLEOTIDE SEQUENCE [LARGE SCALE GENOMIC DNA]</scope>
    <source>
        <strain evidence="2 3">RT2</strain>
    </source>
</reference>
<proteinExistence type="predicted"/>
<protein>
    <submittedName>
        <fullName evidence="2">Uncharacterized protein</fullName>
    </submittedName>
</protein>
<dbReference type="EMBL" id="CP146016">
    <property type="protein sequence ID" value="WWQ60237.1"/>
    <property type="molecule type" value="Genomic_DNA"/>
</dbReference>
<keyword evidence="1" id="KW-1133">Transmembrane helix</keyword>
<keyword evidence="1" id="KW-0812">Transmembrane</keyword>
<evidence type="ECO:0000313" key="2">
    <source>
        <dbReference type="EMBL" id="WWQ60237.1"/>
    </source>
</evidence>
<dbReference type="GeneID" id="89337591"/>
<name>A0AAX4L0I6_9CREN</name>
<feature type="transmembrane region" description="Helical" evidence="1">
    <location>
        <begin position="7"/>
        <end position="28"/>
    </location>
</feature>
<gene>
    <name evidence="2" type="ORF">V6M85_12440</name>
</gene>
<keyword evidence="1" id="KW-0472">Membrane</keyword>
<evidence type="ECO:0000313" key="3">
    <source>
        <dbReference type="Proteomes" id="UP001432202"/>
    </source>
</evidence>
<dbReference type="RefSeq" id="WP_338600687.1">
    <property type="nucleotide sequence ID" value="NZ_CP146016.1"/>
</dbReference>
<accession>A0AAX4L0I6</accession>